<dbReference type="AlphaFoldDB" id="A0A8X6UCI4"/>
<organism evidence="1 2">
    <name type="scientific">Nephila pilipes</name>
    <name type="common">Giant wood spider</name>
    <name type="synonym">Nephila maculata</name>
    <dbReference type="NCBI Taxonomy" id="299642"/>
    <lineage>
        <taxon>Eukaryota</taxon>
        <taxon>Metazoa</taxon>
        <taxon>Ecdysozoa</taxon>
        <taxon>Arthropoda</taxon>
        <taxon>Chelicerata</taxon>
        <taxon>Arachnida</taxon>
        <taxon>Araneae</taxon>
        <taxon>Araneomorphae</taxon>
        <taxon>Entelegynae</taxon>
        <taxon>Araneoidea</taxon>
        <taxon>Nephilidae</taxon>
        <taxon>Nephila</taxon>
    </lineage>
</organism>
<gene>
    <name evidence="1" type="ORF">NPIL_264421</name>
</gene>
<name>A0A8X6UCI4_NEPPI</name>
<evidence type="ECO:0000313" key="1">
    <source>
        <dbReference type="EMBL" id="GFU00601.1"/>
    </source>
</evidence>
<reference evidence="1" key="1">
    <citation type="submission" date="2020-08" db="EMBL/GenBank/DDBJ databases">
        <title>Multicomponent nature underlies the extraordinary mechanical properties of spider dragline silk.</title>
        <authorList>
            <person name="Kono N."/>
            <person name="Nakamura H."/>
            <person name="Mori M."/>
            <person name="Yoshida Y."/>
            <person name="Ohtoshi R."/>
            <person name="Malay A.D."/>
            <person name="Moran D.A.P."/>
            <person name="Tomita M."/>
            <person name="Numata K."/>
            <person name="Arakawa K."/>
        </authorList>
    </citation>
    <scope>NUCLEOTIDE SEQUENCE</scope>
</reference>
<sequence>MKYGGFVPPSFKYPLLLVSVAQGNRKKVTPHTHIRYLTRISPPFSSCDDGHVDCPLHLFDQLARVRPTSSSVVFRSCEGGWISLFSVRLLWWRMCSKKQFLVANFSFQSEFLETV</sequence>
<proteinExistence type="predicted"/>
<protein>
    <submittedName>
        <fullName evidence="1">Uncharacterized protein</fullName>
    </submittedName>
</protein>
<dbReference type="EMBL" id="BMAW01076232">
    <property type="protein sequence ID" value="GFU00601.1"/>
    <property type="molecule type" value="Genomic_DNA"/>
</dbReference>
<comment type="caution">
    <text evidence="1">The sequence shown here is derived from an EMBL/GenBank/DDBJ whole genome shotgun (WGS) entry which is preliminary data.</text>
</comment>
<accession>A0A8X6UCI4</accession>
<evidence type="ECO:0000313" key="2">
    <source>
        <dbReference type="Proteomes" id="UP000887013"/>
    </source>
</evidence>
<dbReference type="Proteomes" id="UP000887013">
    <property type="component" value="Unassembled WGS sequence"/>
</dbReference>
<keyword evidence="2" id="KW-1185">Reference proteome</keyword>